<dbReference type="InterPro" id="IPR014743">
    <property type="entry name" value="Cl-channel_core"/>
</dbReference>
<evidence type="ECO:0000256" key="4">
    <source>
        <dbReference type="ARBA" id="ARBA00022989"/>
    </source>
</evidence>
<keyword evidence="4 11" id="KW-1133">Transmembrane helix</keyword>
<feature type="transmembrane region" description="Helical" evidence="11">
    <location>
        <begin position="246"/>
        <end position="269"/>
    </location>
</feature>
<dbReference type="GO" id="GO:0034707">
    <property type="term" value="C:chloride channel complex"/>
    <property type="evidence" value="ECO:0007669"/>
    <property type="project" value="UniProtKB-KW"/>
</dbReference>
<gene>
    <name evidence="13" type="ORF">CAL13_10460</name>
</gene>
<feature type="transmembrane region" description="Helical" evidence="11">
    <location>
        <begin position="346"/>
        <end position="365"/>
    </location>
</feature>
<feature type="domain" description="CBS" evidence="12">
    <location>
        <begin position="458"/>
        <end position="516"/>
    </location>
</feature>
<keyword evidence="6 11" id="KW-0472">Membrane</keyword>
<comment type="subcellular location">
    <subcellularLocation>
        <location evidence="1">Membrane</location>
        <topology evidence="1">Multi-pass membrane protein</topology>
    </subcellularLocation>
</comment>
<accession>A0A1W6YZM7</accession>
<dbReference type="PRINTS" id="PR00762">
    <property type="entry name" value="CLCHANNEL"/>
</dbReference>
<feature type="transmembrane region" description="Helical" evidence="11">
    <location>
        <begin position="173"/>
        <end position="197"/>
    </location>
</feature>
<keyword evidence="2" id="KW-0813">Transport</keyword>
<feature type="domain" description="CBS" evidence="12">
    <location>
        <begin position="525"/>
        <end position="582"/>
    </location>
</feature>
<dbReference type="Proteomes" id="UP000194139">
    <property type="component" value="Chromosome"/>
</dbReference>
<keyword evidence="9" id="KW-0407">Ion channel</keyword>
<dbReference type="SUPFAM" id="SSF81340">
    <property type="entry name" value="Clc chloride channel"/>
    <property type="match status" value="1"/>
</dbReference>
<evidence type="ECO:0000256" key="11">
    <source>
        <dbReference type="SAM" id="Phobius"/>
    </source>
</evidence>
<feature type="transmembrane region" description="Helical" evidence="11">
    <location>
        <begin position="281"/>
        <end position="298"/>
    </location>
</feature>
<evidence type="ECO:0000256" key="9">
    <source>
        <dbReference type="ARBA" id="ARBA00023303"/>
    </source>
</evidence>
<dbReference type="InterPro" id="IPR046342">
    <property type="entry name" value="CBS_dom_sf"/>
</dbReference>
<name>A0A1W6YZM7_9BORD</name>
<evidence type="ECO:0000256" key="2">
    <source>
        <dbReference type="ARBA" id="ARBA00022448"/>
    </source>
</evidence>
<evidence type="ECO:0000259" key="12">
    <source>
        <dbReference type="PROSITE" id="PS51371"/>
    </source>
</evidence>
<proteinExistence type="predicted"/>
<protein>
    <submittedName>
        <fullName evidence="13">Chloride channel protein</fullName>
    </submittedName>
</protein>
<dbReference type="EMBL" id="CP021109">
    <property type="protein sequence ID" value="ARP86582.1"/>
    <property type="molecule type" value="Genomic_DNA"/>
</dbReference>
<keyword evidence="10" id="KW-0129">CBS domain</keyword>
<dbReference type="AlphaFoldDB" id="A0A1W6YZM7"/>
<dbReference type="CDD" id="cd02205">
    <property type="entry name" value="CBS_pair_SF"/>
    <property type="match status" value="1"/>
</dbReference>
<dbReference type="Gene3D" id="3.10.580.10">
    <property type="entry name" value="CBS-domain"/>
    <property type="match status" value="1"/>
</dbReference>
<keyword evidence="5" id="KW-0406">Ion transport</keyword>
<keyword evidence="7" id="KW-0869">Chloride channel</keyword>
<evidence type="ECO:0000256" key="5">
    <source>
        <dbReference type="ARBA" id="ARBA00023065"/>
    </source>
</evidence>
<evidence type="ECO:0000313" key="13">
    <source>
        <dbReference type="EMBL" id="ARP86582.1"/>
    </source>
</evidence>
<feature type="transmembrane region" description="Helical" evidence="11">
    <location>
        <begin position="209"/>
        <end position="226"/>
    </location>
</feature>
<dbReference type="PANTHER" id="PTHR43427">
    <property type="entry name" value="CHLORIDE CHANNEL PROTEIN CLC-E"/>
    <property type="match status" value="1"/>
</dbReference>
<keyword evidence="14" id="KW-1185">Reference proteome</keyword>
<dbReference type="RefSeq" id="WP_086072326.1">
    <property type="nucleotide sequence ID" value="NZ_CP021109.1"/>
</dbReference>
<dbReference type="InterPro" id="IPR000644">
    <property type="entry name" value="CBS_dom"/>
</dbReference>
<dbReference type="SUPFAM" id="SSF54631">
    <property type="entry name" value="CBS-domain pair"/>
    <property type="match status" value="1"/>
</dbReference>
<reference evidence="13 14" key="1">
    <citation type="submission" date="2017-05" db="EMBL/GenBank/DDBJ databases">
        <title>Complete and WGS of Bordetella genogroups.</title>
        <authorList>
            <person name="Spilker T."/>
            <person name="LiPuma J."/>
        </authorList>
    </citation>
    <scope>NUCLEOTIDE SEQUENCE [LARGE SCALE GENOMIC DNA]</scope>
    <source>
        <strain evidence="13 14">AU17164</strain>
    </source>
</reference>
<feature type="transmembrane region" description="Helical" evidence="11">
    <location>
        <begin position="318"/>
        <end position="339"/>
    </location>
</feature>
<keyword evidence="3 11" id="KW-0812">Transmembrane</keyword>
<dbReference type="Pfam" id="PF00654">
    <property type="entry name" value="Voltage_CLC"/>
    <property type="match status" value="1"/>
</dbReference>
<dbReference type="SMART" id="SM00116">
    <property type="entry name" value="CBS"/>
    <property type="match status" value="2"/>
</dbReference>
<dbReference type="InterPro" id="IPR001807">
    <property type="entry name" value="ClC"/>
</dbReference>
<dbReference type="GO" id="GO:0005254">
    <property type="term" value="F:chloride channel activity"/>
    <property type="evidence" value="ECO:0007669"/>
    <property type="project" value="UniProtKB-KW"/>
</dbReference>
<sequence>MSASPSHPSSHSAPPRLGDFTTDKRVLAMMLMAAVAGGMGVAAAWVLLRLITLCTNVAYYGRFTLEPLPIAGTPYGAWSVLVPVAGCIVIGLMARYGSEKIRGHGIPEAMEAILIGKSRIQPKVALLKPLSSAVSIGTGGPFGAEGPIIMTGGALGSLLAQAFHVTAAERKTLLVAGAAAGMTAVFGTPIAAVLLAVELLLFEWKPRSFLPVATAAAVAGASRTLLLDAGPLFPYAGHAVLTAPHFLSWACIGLMAGIGSGVLTAMVYGAEDVFQKLPLHWMWWPAIGGLAIGIGGLIEPAALGVGYDNIRHLLDGTLTSHAVLLLLAVKAVIWAIALGSGTSGGVLAPLLIFGGALGALATGFMPHAETGLWAALGMAAMMGGTMRAPLTATLFCVELTGNSSLLLPVLTASTVAYGVTVLLLKRSILTEKIARRGHHVVREYHVDPLELVRVQAIMRQDVMTLPGDMTMGQALAFFESDAHRHTAYPVVDPAGRVRSVVTQADILAWTSDTAPVEQPLGEVLADRAPMLGYPDETAGALADRMAATGVGRVPIVDRRDGRLVGIVSRADLMQVRARRREEESVRERYLLRARPAAQADAASLAPSKAASAFRD</sequence>
<evidence type="ECO:0000256" key="10">
    <source>
        <dbReference type="PROSITE-ProRule" id="PRU00703"/>
    </source>
</evidence>
<evidence type="ECO:0000313" key="14">
    <source>
        <dbReference type="Proteomes" id="UP000194139"/>
    </source>
</evidence>
<evidence type="ECO:0000256" key="1">
    <source>
        <dbReference type="ARBA" id="ARBA00004141"/>
    </source>
</evidence>
<feature type="transmembrane region" description="Helical" evidence="11">
    <location>
        <begin position="371"/>
        <end position="397"/>
    </location>
</feature>
<evidence type="ECO:0000256" key="7">
    <source>
        <dbReference type="ARBA" id="ARBA00023173"/>
    </source>
</evidence>
<evidence type="ECO:0000256" key="8">
    <source>
        <dbReference type="ARBA" id="ARBA00023214"/>
    </source>
</evidence>
<feature type="transmembrane region" description="Helical" evidence="11">
    <location>
        <begin position="404"/>
        <end position="424"/>
    </location>
</feature>
<feature type="transmembrane region" description="Helical" evidence="11">
    <location>
        <begin position="26"/>
        <end position="48"/>
    </location>
</feature>
<dbReference type="Pfam" id="PF00571">
    <property type="entry name" value="CBS"/>
    <property type="match status" value="2"/>
</dbReference>
<dbReference type="CDD" id="cd00400">
    <property type="entry name" value="Voltage_gated_ClC"/>
    <property type="match status" value="1"/>
</dbReference>
<dbReference type="Gene3D" id="1.10.3080.10">
    <property type="entry name" value="Clc chloride channel"/>
    <property type="match status" value="1"/>
</dbReference>
<dbReference type="PROSITE" id="PS51371">
    <property type="entry name" value="CBS"/>
    <property type="match status" value="2"/>
</dbReference>
<evidence type="ECO:0000256" key="6">
    <source>
        <dbReference type="ARBA" id="ARBA00023136"/>
    </source>
</evidence>
<dbReference type="PANTHER" id="PTHR43427:SF6">
    <property type="entry name" value="CHLORIDE CHANNEL PROTEIN CLC-E"/>
    <property type="match status" value="1"/>
</dbReference>
<keyword evidence="8" id="KW-0868">Chloride</keyword>
<organism evidence="13 14">
    <name type="scientific">Bordetella genomosp. 9</name>
    <dbReference type="NCBI Taxonomy" id="1416803"/>
    <lineage>
        <taxon>Bacteria</taxon>
        <taxon>Pseudomonadati</taxon>
        <taxon>Pseudomonadota</taxon>
        <taxon>Betaproteobacteria</taxon>
        <taxon>Burkholderiales</taxon>
        <taxon>Alcaligenaceae</taxon>
        <taxon>Bordetella</taxon>
    </lineage>
</organism>
<feature type="transmembrane region" description="Helical" evidence="11">
    <location>
        <begin position="75"/>
        <end position="94"/>
    </location>
</feature>
<evidence type="ECO:0000256" key="3">
    <source>
        <dbReference type="ARBA" id="ARBA00022692"/>
    </source>
</evidence>
<dbReference type="InterPro" id="IPR050368">
    <property type="entry name" value="ClC-type_chloride_channel"/>
</dbReference>